<evidence type="ECO:0000256" key="5">
    <source>
        <dbReference type="SAM" id="MobiDB-lite"/>
    </source>
</evidence>
<dbReference type="GO" id="GO:0005102">
    <property type="term" value="F:signaling receptor binding"/>
    <property type="evidence" value="ECO:0007669"/>
    <property type="project" value="TreeGrafter"/>
</dbReference>
<evidence type="ECO:0000313" key="8">
    <source>
        <dbReference type="Ensembl" id="ENSVURP00010025245.1"/>
    </source>
</evidence>
<dbReference type="Pfam" id="PF00129">
    <property type="entry name" value="MHC_I"/>
    <property type="match status" value="1"/>
</dbReference>
<reference evidence="9" key="1">
    <citation type="submission" date="2018-12" db="EMBL/GenBank/DDBJ databases">
        <authorList>
            <person name="Yazar S."/>
        </authorList>
    </citation>
    <scope>NUCLEOTIDE SEQUENCE [LARGE SCALE GENOMIC DNA]</scope>
</reference>
<sequence>MEPCLRSLFLLGTLALPETWAGPRSLRYFSAAVSRPELGEPRFFSVGYVDDQQFVGFDSDSESPRQEPRAPWVERMERVEPRSWERNTRISRANAQSCRVTHRNLRACLTRARAVRDVGWGGVGGRAGPSPPRSPEARTGDTGSGGSRG</sequence>
<dbReference type="GeneTree" id="ENSGT01120000271826"/>
<dbReference type="GO" id="GO:0002476">
    <property type="term" value="P:antigen processing and presentation of endogenous peptide antigen via MHC class Ib"/>
    <property type="evidence" value="ECO:0007669"/>
    <property type="project" value="TreeGrafter"/>
</dbReference>
<dbReference type="GO" id="GO:0009897">
    <property type="term" value="C:external side of plasma membrane"/>
    <property type="evidence" value="ECO:0007669"/>
    <property type="project" value="TreeGrafter"/>
</dbReference>
<accession>A0A4X2LUQ9</accession>
<reference evidence="8" key="3">
    <citation type="submission" date="2025-09" db="UniProtKB">
        <authorList>
            <consortium name="Ensembl"/>
        </authorList>
    </citation>
    <scope>IDENTIFICATION</scope>
</reference>
<dbReference type="InterPro" id="IPR037055">
    <property type="entry name" value="MHC_I-like_Ag-recog_sf"/>
</dbReference>
<evidence type="ECO:0000256" key="3">
    <source>
        <dbReference type="ARBA" id="ARBA00023136"/>
    </source>
</evidence>
<evidence type="ECO:0000256" key="6">
    <source>
        <dbReference type="SAM" id="SignalP"/>
    </source>
</evidence>
<dbReference type="GO" id="GO:0002486">
    <property type="term" value="P:antigen processing and presentation of endogenous peptide antigen via MHC class I via ER pathway, TAP-independent"/>
    <property type="evidence" value="ECO:0007669"/>
    <property type="project" value="TreeGrafter"/>
</dbReference>
<dbReference type="Proteomes" id="UP000314987">
    <property type="component" value="Unassembled WGS sequence"/>
</dbReference>
<dbReference type="Gene3D" id="3.30.500.10">
    <property type="entry name" value="MHC class I-like antigen recognition-like"/>
    <property type="match status" value="1"/>
</dbReference>
<keyword evidence="3" id="KW-0472">Membrane</keyword>
<dbReference type="GO" id="GO:0030670">
    <property type="term" value="C:phagocytic vesicle membrane"/>
    <property type="evidence" value="ECO:0007669"/>
    <property type="project" value="UniProtKB-ARBA"/>
</dbReference>
<feature type="chain" id="PRO_5021438633" description="MHC class I-like antigen recognition-like domain-containing protein" evidence="6">
    <location>
        <begin position="22"/>
        <end position="149"/>
    </location>
</feature>
<keyword evidence="2" id="KW-0391">Immunity</keyword>
<dbReference type="FunFam" id="3.30.500.10:FF:000013">
    <property type="entry name" value="Histocompatibility 2, blastocyst"/>
    <property type="match status" value="1"/>
</dbReference>
<evidence type="ECO:0000256" key="1">
    <source>
        <dbReference type="ARBA" id="ARBA00004167"/>
    </source>
</evidence>
<comment type="subcellular location">
    <subcellularLocation>
        <location evidence="1">Membrane</location>
        <topology evidence="1">Single-pass membrane protein</topology>
    </subcellularLocation>
</comment>
<dbReference type="AlphaFoldDB" id="A0A4X2LUQ9"/>
<feature type="domain" description="MHC class I-like antigen recognition-like" evidence="7">
    <location>
        <begin position="24"/>
        <end position="107"/>
    </location>
</feature>
<keyword evidence="2" id="KW-0490">MHC I</keyword>
<dbReference type="InterPro" id="IPR011161">
    <property type="entry name" value="MHC_I-like_Ag-recog"/>
</dbReference>
<dbReference type="GO" id="GO:0042612">
    <property type="term" value="C:MHC class I protein complex"/>
    <property type="evidence" value="ECO:0007669"/>
    <property type="project" value="UniProtKB-KW"/>
</dbReference>
<feature type="signal peptide" evidence="6">
    <location>
        <begin position="1"/>
        <end position="21"/>
    </location>
</feature>
<dbReference type="GO" id="GO:0001916">
    <property type="term" value="P:positive regulation of T cell mediated cytotoxicity"/>
    <property type="evidence" value="ECO:0007669"/>
    <property type="project" value="TreeGrafter"/>
</dbReference>
<name>A0A4X2LUQ9_VOMUR</name>
<dbReference type="GO" id="GO:0006955">
    <property type="term" value="P:immune response"/>
    <property type="evidence" value="ECO:0007669"/>
    <property type="project" value="TreeGrafter"/>
</dbReference>
<protein>
    <recommendedName>
        <fullName evidence="7">MHC class I-like antigen recognition-like domain-containing protein</fullName>
    </recommendedName>
</protein>
<evidence type="ECO:0000313" key="9">
    <source>
        <dbReference type="Proteomes" id="UP000314987"/>
    </source>
</evidence>
<dbReference type="OMA" id="YPKTNVF"/>
<dbReference type="SUPFAM" id="SSF54452">
    <property type="entry name" value="MHC antigen-recognition domain"/>
    <property type="match status" value="1"/>
</dbReference>
<evidence type="ECO:0000259" key="7">
    <source>
        <dbReference type="Pfam" id="PF00129"/>
    </source>
</evidence>
<dbReference type="Ensembl" id="ENSVURT00010028749.1">
    <property type="protein sequence ID" value="ENSVURP00010025245.1"/>
    <property type="gene ID" value="ENSVURG00010019332.1"/>
</dbReference>
<feature type="region of interest" description="Disordered" evidence="5">
    <location>
        <begin position="119"/>
        <end position="149"/>
    </location>
</feature>
<keyword evidence="6" id="KW-0732">Signal</keyword>
<dbReference type="PANTHER" id="PTHR16675">
    <property type="entry name" value="MHC CLASS I-RELATED"/>
    <property type="match status" value="1"/>
</dbReference>
<organism evidence="8 9">
    <name type="scientific">Vombatus ursinus</name>
    <name type="common">Common wombat</name>
    <dbReference type="NCBI Taxonomy" id="29139"/>
    <lineage>
        <taxon>Eukaryota</taxon>
        <taxon>Metazoa</taxon>
        <taxon>Chordata</taxon>
        <taxon>Craniata</taxon>
        <taxon>Vertebrata</taxon>
        <taxon>Euteleostomi</taxon>
        <taxon>Mammalia</taxon>
        <taxon>Metatheria</taxon>
        <taxon>Diprotodontia</taxon>
        <taxon>Vombatidae</taxon>
        <taxon>Vombatus</taxon>
    </lineage>
</organism>
<dbReference type="InterPro" id="IPR011162">
    <property type="entry name" value="MHC_I/II-like_Ag-recog"/>
</dbReference>
<dbReference type="InterPro" id="IPR050208">
    <property type="entry name" value="MHC_class-I_related"/>
</dbReference>
<dbReference type="PANTHER" id="PTHR16675:SF251">
    <property type="entry name" value="HLA CLASS I HISTOCOMPATIBILITY ANTIGEN, C ALPHA CHAIN"/>
    <property type="match status" value="1"/>
</dbReference>
<dbReference type="GO" id="GO:0005615">
    <property type="term" value="C:extracellular space"/>
    <property type="evidence" value="ECO:0007669"/>
    <property type="project" value="TreeGrafter"/>
</dbReference>
<dbReference type="GO" id="GO:0098553">
    <property type="term" value="C:lumenal side of endoplasmic reticulum membrane"/>
    <property type="evidence" value="ECO:0007669"/>
    <property type="project" value="UniProtKB-ARBA"/>
</dbReference>
<evidence type="ECO:0000256" key="4">
    <source>
        <dbReference type="ARBA" id="ARBA00023180"/>
    </source>
</evidence>
<keyword evidence="4" id="KW-0325">Glycoprotein</keyword>
<dbReference type="GO" id="GO:0042605">
    <property type="term" value="F:peptide antigen binding"/>
    <property type="evidence" value="ECO:0007669"/>
    <property type="project" value="TreeGrafter"/>
</dbReference>
<keyword evidence="9" id="KW-1185">Reference proteome</keyword>
<reference evidence="8" key="2">
    <citation type="submission" date="2025-08" db="UniProtKB">
        <authorList>
            <consortium name="Ensembl"/>
        </authorList>
    </citation>
    <scope>IDENTIFICATION</scope>
</reference>
<proteinExistence type="predicted"/>
<evidence type="ECO:0000256" key="2">
    <source>
        <dbReference type="ARBA" id="ARBA00022451"/>
    </source>
</evidence>